<evidence type="ECO:0000313" key="1">
    <source>
        <dbReference type="EMBL" id="VEL30356.1"/>
    </source>
</evidence>
<comment type="caution">
    <text evidence="1">The sequence shown here is derived from an EMBL/GenBank/DDBJ whole genome shotgun (WGS) entry which is preliminary data.</text>
</comment>
<keyword evidence="2" id="KW-1185">Reference proteome</keyword>
<dbReference type="AlphaFoldDB" id="A0A3S5C240"/>
<accession>A0A3S5C240</accession>
<reference evidence="1" key="1">
    <citation type="submission" date="2018-11" db="EMBL/GenBank/DDBJ databases">
        <authorList>
            <consortium name="Pathogen Informatics"/>
        </authorList>
    </citation>
    <scope>NUCLEOTIDE SEQUENCE</scope>
</reference>
<protein>
    <submittedName>
        <fullName evidence="1">Uncharacterized protein</fullName>
    </submittedName>
</protein>
<sequence length="152" mass="17202">MRLPCPSLIQMSDFGGASQLSGPTGSSLVSLCVQRVLLSARLFSSATSSSCQPLTSCCVTSCSTEILYSWLLGNSSQHTDRLLYRDKCKDLTRLPYTHFHSLYKADWGFLQYLLILSTSVSPIIRDRTARRFILISLLWMFQRFLMYQCPVV</sequence>
<organism evidence="1 2">
    <name type="scientific">Protopolystoma xenopodis</name>
    <dbReference type="NCBI Taxonomy" id="117903"/>
    <lineage>
        <taxon>Eukaryota</taxon>
        <taxon>Metazoa</taxon>
        <taxon>Spiralia</taxon>
        <taxon>Lophotrochozoa</taxon>
        <taxon>Platyhelminthes</taxon>
        <taxon>Monogenea</taxon>
        <taxon>Polyopisthocotylea</taxon>
        <taxon>Polystomatidea</taxon>
        <taxon>Polystomatidae</taxon>
        <taxon>Protopolystoma</taxon>
    </lineage>
</organism>
<dbReference type="EMBL" id="CAAALY010111538">
    <property type="protein sequence ID" value="VEL30356.1"/>
    <property type="molecule type" value="Genomic_DNA"/>
</dbReference>
<evidence type="ECO:0000313" key="2">
    <source>
        <dbReference type="Proteomes" id="UP000784294"/>
    </source>
</evidence>
<dbReference type="Proteomes" id="UP000784294">
    <property type="component" value="Unassembled WGS sequence"/>
</dbReference>
<proteinExistence type="predicted"/>
<name>A0A3S5C240_9PLAT</name>
<gene>
    <name evidence="1" type="ORF">PXEA_LOCUS23796</name>
</gene>